<dbReference type="AlphaFoldDB" id="A0A518DZ41"/>
<dbReference type="Gene3D" id="1.20.1730.10">
    <property type="entry name" value="Sodium/glucose cotransporter"/>
    <property type="match status" value="1"/>
</dbReference>
<dbReference type="EMBL" id="CP036433">
    <property type="protein sequence ID" value="QDU97071.1"/>
    <property type="molecule type" value="Genomic_DNA"/>
</dbReference>
<keyword evidence="3" id="KW-0813">Transport</keyword>
<feature type="transmembrane region" description="Helical" evidence="12">
    <location>
        <begin position="596"/>
        <end position="613"/>
    </location>
</feature>
<feature type="transmembrane region" description="Helical" evidence="12">
    <location>
        <begin position="532"/>
        <end position="554"/>
    </location>
</feature>
<evidence type="ECO:0000256" key="4">
    <source>
        <dbReference type="ARBA" id="ARBA00022475"/>
    </source>
</evidence>
<feature type="transmembrane region" description="Helical" evidence="12">
    <location>
        <begin position="6"/>
        <end position="23"/>
    </location>
</feature>
<feature type="transmembrane region" description="Helical" evidence="12">
    <location>
        <begin position="35"/>
        <end position="54"/>
    </location>
</feature>
<dbReference type="KEGG" id="lcre:Pla8534_48970"/>
<evidence type="ECO:0000256" key="3">
    <source>
        <dbReference type="ARBA" id="ARBA00022448"/>
    </source>
</evidence>
<evidence type="ECO:0000256" key="6">
    <source>
        <dbReference type="ARBA" id="ARBA00022989"/>
    </source>
</evidence>
<reference evidence="13 14" key="1">
    <citation type="submission" date="2019-02" db="EMBL/GenBank/DDBJ databases">
        <title>Deep-cultivation of Planctomycetes and their phenomic and genomic characterization uncovers novel biology.</title>
        <authorList>
            <person name="Wiegand S."/>
            <person name="Jogler M."/>
            <person name="Boedeker C."/>
            <person name="Pinto D."/>
            <person name="Vollmers J."/>
            <person name="Rivas-Marin E."/>
            <person name="Kohn T."/>
            <person name="Peeters S.H."/>
            <person name="Heuer A."/>
            <person name="Rast P."/>
            <person name="Oberbeckmann S."/>
            <person name="Bunk B."/>
            <person name="Jeske O."/>
            <person name="Meyerdierks A."/>
            <person name="Storesund J.E."/>
            <person name="Kallscheuer N."/>
            <person name="Luecker S."/>
            <person name="Lage O.M."/>
            <person name="Pohl T."/>
            <person name="Merkel B.J."/>
            <person name="Hornburger P."/>
            <person name="Mueller R.-W."/>
            <person name="Bruemmer F."/>
            <person name="Labrenz M."/>
            <person name="Spormann A.M."/>
            <person name="Op den Camp H."/>
            <person name="Overmann J."/>
            <person name="Amann R."/>
            <person name="Jetten M.S.M."/>
            <person name="Mascher T."/>
            <person name="Medema M.H."/>
            <person name="Devos D.P."/>
            <person name="Kaster A.-K."/>
            <person name="Ovreas L."/>
            <person name="Rohde M."/>
            <person name="Galperin M.Y."/>
            <person name="Jogler C."/>
        </authorList>
    </citation>
    <scope>NUCLEOTIDE SEQUENCE [LARGE SCALE GENOMIC DNA]</scope>
    <source>
        <strain evidence="13 14">Pla85_3_4</strain>
    </source>
</reference>
<dbReference type="PANTHER" id="PTHR42985">
    <property type="entry name" value="SODIUM-COUPLED MONOCARBOXYLATE TRANSPORTER"/>
    <property type="match status" value="1"/>
</dbReference>
<keyword evidence="5 12" id="KW-0812">Transmembrane</keyword>
<feature type="transmembrane region" description="Helical" evidence="12">
    <location>
        <begin position="170"/>
        <end position="192"/>
    </location>
</feature>
<dbReference type="InterPro" id="IPR051163">
    <property type="entry name" value="Sodium:Solute_Symporter_SSF"/>
</dbReference>
<feature type="transmembrane region" description="Helical" evidence="12">
    <location>
        <begin position="335"/>
        <end position="357"/>
    </location>
</feature>
<feature type="transmembrane region" description="Helical" evidence="12">
    <location>
        <begin position="74"/>
        <end position="97"/>
    </location>
</feature>
<sequence>MHLIDWLIVIGLNAAIIGYGFYLARGTHSSSDWFLGRRALPWWGIGLSMFATNVDSADIVSVAGKTYAEGLHILSVYAIGSWVGGMLAAFLVVPAIYRAGFYTNAEYLEARFGLSMRILSALIQIQYRTIMLGLMIYALFLLLQGLSVMSAVQSLVVGETAGNSDNLSTALSWALIVGLVIFSGFYTAWGGLKAVVWTDALQGIVIFVGGAVIFCSVAAAVGGWSGAEEKLLARDAENAAAGQTTNLAGLLHISSYDGGVDLPVSEGTSSEGTNTDASAARRSSPYAFQLGDFSMNLGPLVVVLAWTIIGAGYWSVNHTQTMRLMGARSLWDMKMAAVVGVALSLPVLLACTFLGVFGRALPEGAGLEQADQIYPLLANTFLGVGLKGLVVAAIVSAAVSTFDSMGSALSAVFTRDIYARLLYAGGDDQHYVRVGRIATIGVLQLGFLYLPFIMLQKNMLDAFTTLIPVFVTPLFTVYVMGVLLPVHRRSGLIGLGVGAAYGVFALYCREAGKFELLPDATGVPVWMFDRWIALLWSLLFTMAGMLAVTLCLGWQQQGDLLRVQNTGWLARSRESLPPLRESPFAGDVPWWARPSLYAGLLGLFCFWMVFVWLW</sequence>
<dbReference type="PROSITE" id="PS50283">
    <property type="entry name" value="NA_SOLUT_SYMP_3"/>
    <property type="match status" value="1"/>
</dbReference>
<proteinExistence type="inferred from homology"/>
<dbReference type="Proteomes" id="UP000317648">
    <property type="component" value="Chromosome"/>
</dbReference>
<keyword evidence="7" id="KW-0915">Sodium</keyword>
<accession>A0A518DZ41</accession>
<gene>
    <name evidence="13" type="primary">sglT_5</name>
    <name evidence="13" type="ORF">Pla8534_48970</name>
</gene>
<evidence type="ECO:0000256" key="5">
    <source>
        <dbReference type="ARBA" id="ARBA00022692"/>
    </source>
</evidence>
<dbReference type="OrthoDB" id="9789704at2"/>
<keyword evidence="6 12" id="KW-1133">Transmembrane helix</keyword>
<evidence type="ECO:0000313" key="13">
    <source>
        <dbReference type="EMBL" id="QDU97071.1"/>
    </source>
</evidence>
<comment type="similarity">
    <text evidence="2 11">Belongs to the sodium:solute symporter (SSF) (TC 2.A.21) family.</text>
</comment>
<comment type="subcellular location">
    <subcellularLocation>
        <location evidence="1">Cell membrane</location>
        <topology evidence="1">Multi-pass membrane protein</topology>
    </subcellularLocation>
</comment>
<keyword evidence="9 12" id="KW-0472">Membrane</keyword>
<dbReference type="GO" id="GO:0015293">
    <property type="term" value="F:symporter activity"/>
    <property type="evidence" value="ECO:0007669"/>
    <property type="project" value="TreeGrafter"/>
</dbReference>
<protein>
    <submittedName>
        <fullName evidence="13">Sodium/glucose cotransporter</fullName>
    </submittedName>
</protein>
<dbReference type="GO" id="GO:0005886">
    <property type="term" value="C:plasma membrane"/>
    <property type="evidence" value="ECO:0007669"/>
    <property type="project" value="UniProtKB-SubCell"/>
</dbReference>
<dbReference type="Pfam" id="PF00474">
    <property type="entry name" value="SSF"/>
    <property type="match status" value="2"/>
</dbReference>
<evidence type="ECO:0000256" key="10">
    <source>
        <dbReference type="ARBA" id="ARBA00023201"/>
    </source>
</evidence>
<feature type="transmembrane region" description="Helical" evidence="12">
    <location>
        <begin position="466"/>
        <end position="484"/>
    </location>
</feature>
<dbReference type="InterPro" id="IPR038377">
    <property type="entry name" value="Na/Glc_symporter_sf"/>
</dbReference>
<evidence type="ECO:0000256" key="11">
    <source>
        <dbReference type="RuleBase" id="RU362091"/>
    </source>
</evidence>
<feature type="transmembrane region" description="Helical" evidence="12">
    <location>
        <begin position="204"/>
        <end position="224"/>
    </location>
</feature>
<evidence type="ECO:0000256" key="2">
    <source>
        <dbReference type="ARBA" id="ARBA00006434"/>
    </source>
</evidence>
<dbReference type="GO" id="GO:0006814">
    <property type="term" value="P:sodium ion transport"/>
    <property type="evidence" value="ECO:0007669"/>
    <property type="project" value="UniProtKB-KW"/>
</dbReference>
<dbReference type="PANTHER" id="PTHR42985:SF40">
    <property type="entry name" value="LD47995P-RELATED"/>
    <property type="match status" value="1"/>
</dbReference>
<feature type="transmembrane region" description="Helical" evidence="12">
    <location>
        <begin position="491"/>
        <end position="512"/>
    </location>
</feature>
<evidence type="ECO:0000256" key="7">
    <source>
        <dbReference type="ARBA" id="ARBA00023053"/>
    </source>
</evidence>
<feature type="transmembrane region" description="Helical" evidence="12">
    <location>
        <begin position="434"/>
        <end position="454"/>
    </location>
</feature>
<evidence type="ECO:0000256" key="9">
    <source>
        <dbReference type="ARBA" id="ARBA00023136"/>
    </source>
</evidence>
<evidence type="ECO:0000256" key="8">
    <source>
        <dbReference type="ARBA" id="ARBA00023065"/>
    </source>
</evidence>
<dbReference type="InterPro" id="IPR001734">
    <property type="entry name" value="Na/solute_symporter"/>
</dbReference>
<evidence type="ECO:0000256" key="12">
    <source>
        <dbReference type="SAM" id="Phobius"/>
    </source>
</evidence>
<name>A0A518DZ41_9BACT</name>
<keyword evidence="4" id="KW-1003">Cell membrane</keyword>
<keyword evidence="8" id="KW-0406">Ion transport</keyword>
<feature type="transmembrane region" description="Helical" evidence="12">
    <location>
        <begin position="293"/>
        <end position="314"/>
    </location>
</feature>
<keyword evidence="14" id="KW-1185">Reference proteome</keyword>
<keyword evidence="10" id="KW-0739">Sodium transport</keyword>
<organism evidence="13 14">
    <name type="scientific">Lignipirellula cremea</name>
    <dbReference type="NCBI Taxonomy" id="2528010"/>
    <lineage>
        <taxon>Bacteria</taxon>
        <taxon>Pseudomonadati</taxon>
        <taxon>Planctomycetota</taxon>
        <taxon>Planctomycetia</taxon>
        <taxon>Pirellulales</taxon>
        <taxon>Pirellulaceae</taxon>
        <taxon>Lignipirellula</taxon>
    </lineage>
</organism>
<evidence type="ECO:0000256" key="1">
    <source>
        <dbReference type="ARBA" id="ARBA00004651"/>
    </source>
</evidence>
<dbReference type="RefSeq" id="WP_145055868.1">
    <property type="nucleotide sequence ID" value="NZ_CP036433.1"/>
</dbReference>
<evidence type="ECO:0000313" key="14">
    <source>
        <dbReference type="Proteomes" id="UP000317648"/>
    </source>
</evidence>